<keyword evidence="2" id="KW-0472">Membrane</keyword>
<dbReference type="SUPFAM" id="SSF49265">
    <property type="entry name" value="Fibronectin type III"/>
    <property type="match status" value="3"/>
</dbReference>
<gene>
    <name evidence="4" type="ORF">TDIB3V08_LOCUS8732</name>
</gene>
<dbReference type="PANTHER" id="PTHR46708:SF2">
    <property type="entry name" value="FIBRONECTIN TYPE-III DOMAIN-CONTAINING PROTEIN"/>
    <property type="match status" value="1"/>
</dbReference>
<dbReference type="AlphaFoldDB" id="A0A7R8ZCF3"/>
<dbReference type="CDD" id="cd00063">
    <property type="entry name" value="FN3"/>
    <property type="match status" value="4"/>
</dbReference>
<proteinExistence type="predicted"/>
<dbReference type="Pfam" id="PF00041">
    <property type="entry name" value="fn3"/>
    <property type="match status" value="1"/>
</dbReference>
<dbReference type="Gene3D" id="2.60.40.10">
    <property type="entry name" value="Immunoglobulins"/>
    <property type="match status" value="4"/>
</dbReference>
<feature type="domain" description="Fibronectin type-III" evidence="3">
    <location>
        <begin position="463"/>
        <end position="556"/>
    </location>
</feature>
<dbReference type="InterPro" id="IPR036116">
    <property type="entry name" value="FN3_sf"/>
</dbReference>
<protein>
    <recommendedName>
        <fullName evidence="3">Fibronectin type-III domain-containing protein</fullName>
    </recommendedName>
</protein>
<evidence type="ECO:0000256" key="2">
    <source>
        <dbReference type="SAM" id="Phobius"/>
    </source>
</evidence>
<feature type="domain" description="Fibronectin type-III" evidence="3">
    <location>
        <begin position="267"/>
        <end position="361"/>
    </location>
</feature>
<dbReference type="PANTHER" id="PTHR46708">
    <property type="entry name" value="TENASCIN"/>
    <property type="match status" value="1"/>
</dbReference>
<feature type="domain" description="Fibronectin type-III" evidence="3">
    <location>
        <begin position="557"/>
        <end position="647"/>
    </location>
</feature>
<dbReference type="SMART" id="SM00060">
    <property type="entry name" value="FN3"/>
    <property type="match status" value="4"/>
</dbReference>
<sequence length="650" mass="72884">MLAMPKLSAGAMFFDAWAFPGNINSEIIYNGGSTWRNTRPFSRGERRLDLSRNYVSGGRQKKIVSFYLFSFPFLVYPSLFLPPLLNSFPFFSLPCLCLIVSIYGTRREFNNIERFYTAKDLQRTAAGNVAPFVCGEHDKPFGKNHLQYTQTEYEHKTLRNQQTKLGPEVDDVDGCGGCILALKGSILRPQETSCQDCGMSVSTLFSKHCGRRCNVEMLDAHTGRQSQSPPRNWPHNKLWKPVQSRNEGIVPYLQQRPPPHGQRLEGPVTNLRGNIATFDFIVHWNPPETGEHCVSAYQVCYVPTDGSAIETCVFHKADSLYWFSASVLTPCTEYSVTVSPVDLNNKISHGSSITMQTAPDEVSGFQVTAKTPHALSFSWDLPGEGESCVKSYSLEWCNWTNTRPSVCNFKKIPLPANTSEYHLTELEACTQFTVVLTTLGDADHISPETYLNVHTGVVDSPGPVENIRISYLTSYAFRLEFDPPKENENCVQDYVVCESVTGSGDQTCHTTIKNSRTWINKMRLDPCTNYTVIIKARDHDSVHTDDASITIHTAQDRVVNLRTQEVSTTSIEVVWDNPAPEFFCASDYRLVWCISPGLCNMTTTIVSSDNTDYTITNLLPCTNYALILYALGPNDVESSNMIITQETHCE</sequence>
<evidence type="ECO:0000259" key="3">
    <source>
        <dbReference type="PROSITE" id="PS50853"/>
    </source>
</evidence>
<evidence type="ECO:0000256" key="1">
    <source>
        <dbReference type="ARBA" id="ARBA00022737"/>
    </source>
</evidence>
<keyword evidence="2" id="KW-0812">Transmembrane</keyword>
<accession>A0A7R8ZCF3</accession>
<name>A0A7R8ZCF3_TIMDO</name>
<reference evidence="4" key="1">
    <citation type="submission" date="2020-11" db="EMBL/GenBank/DDBJ databases">
        <authorList>
            <person name="Tran Van P."/>
        </authorList>
    </citation>
    <scope>NUCLEOTIDE SEQUENCE</scope>
</reference>
<dbReference type="PROSITE" id="PS50853">
    <property type="entry name" value="FN3"/>
    <property type="match status" value="3"/>
</dbReference>
<keyword evidence="2" id="KW-1133">Transmembrane helix</keyword>
<dbReference type="EMBL" id="OA569519">
    <property type="protein sequence ID" value="CAD7202550.1"/>
    <property type="molecule type" value="Genomic_DNA"/>
</dbReference>
<dbReference type="InterPro" id="IPR050991">
    <property type="entry name" value="ECM_Regulatory_Proteins"/>
</dbReference>
<dbReference type="InterPro" id="IPR003961">
    <property type="entry name" value="FN3_dom"/>
</dbReference>
<evidence type="ECO:0000313" key="4">
    <source>
        <dbReference type="EMBL" id="CAD7202550.1"/>
    </source>
</evidence>
<organism evidence="4">
    <name type="scientific">Timema douglasi</name>
    <name type="common">Walking stick</name>
    <dbReference type="NCBI Taxonomy" id="61478"/>
    <lineage>
        <taxon>Eukaryota</taxon>
        <taxon>Metazoa</taxon>
        <taxon>Ecdysozoa</taxon>
        <taxon>Arthropoda</taxon>
        <taxon>Hexapoda</taxon>
        <taxon>Insecta</taxon>
        <taxon>Pterygota</taxon>
        <taxon>Neoptera</taxon>
        <taxon>Polyneoptera</taxon>
        <taxon>Phasmatodea</taxon>
        <taxon>Timematodea</taxon>
        <taxon>Timematoidea</taxon>
        <taxon>Timematidae</taxon>
        <taxon>Timema</taxon>
    </lineage>
</organism>
<feature type="transmembrane region" description="Helical" evidence="2">
    <location>
        <begin position="63"/>
        <end position="81"/>
    </location>
</feature>
<dbReference type="InterPro" id="IPR013783">
    <property type="entry name" value="Ig-like_fold"/>
</dbReference>
<keyword evidence="1" id="KW-0677">Repeat</keyword>